<dbReference type="PANTHER" id="PTHR10424">
    <property type="entry name" value="VIRAL ENVELOPE PROTEIN"/>
    <property type="match status" value="1"/>
</dbReference>
<dbReference type="RefSeq" id="XP_026529953.1">
    <property type="nucleotide sequence ID" value="XM_026674168.1"/>
</dbReference>
<feature type="region of interest" description="Disordered" evidence="1">
    <location>
        <begin position="700"/>
        <end position="726"/>
    </location>
</feature>
<organism evidence="3 4">
    <name type="scientific">Notechis scutatus</name>
    <name type="common">mainland tiger snake</name>
    <dbReference type="NCBI Taxonomy" id="8663"/>
    <lineage>
        <taxon>Eukaryota</taxon>
        <taxon>Metazoa</taxon>
        <taxon>Chordata</taxon>
        <taxon>Craniata</taxon>
        <taxon>Vertebrata</taxon>
        <taxon>Euteleostomi</taxon>
        <taxon>Lepidosauria</taxon>
        <taxon>Squamata</taxon>
        <taxon>Bifurcata</taxon>
        <taxon>Unidentata</taxon>
        <taxon>Episquamata</taxon>
        <taxon>Toxicofera</taxon>
        <taxon>Serpentes</taxon>
        <taxon>Colubroidea</taxon>
        <taxon>Elapidae</taxon>
        <taxon>Hydrophiinae</taxon>
        <taxon>Notechis</taxon>
    </lineage>
</organism>
<evidence type="ECO:0000256" key="1">
    <source>
        <dbReference type="SAM" id="MobiDB-lite"/>
    </source>
</evidence>
<evidence type="ECO:0000256" key="2">
    <source>
        <dbReference type="SAM" id="Phobius"/>
    </source>
</evidence>
<keyword evidence="2" id="KW-0472">Membrane</keyword>
<dbReference type="Pfam" id="PF00429">
    <property type="entry name" value="TLV_coat"/>
    <property type="match status" value="1"/>
</dbReference>
<dbReference type="Proteomes" id="UP000504612">
    <property type="component" value="Unplaced"/>
</dbReference>
<gene>
    <name evidence="4" type="primary">LOC113416346</name>
</gene>
<evidence type="ECO:0000313" key="3">
    <source>
        <dbReference type="Proteomes" id="UP000504612"/>
    </source>
</evidence>
<dbReference type="Gene3D" id="3.90.310.10">
    <property type="entry name" value="ENV polyprotein, receptor-binding domain"/>
    <property type="match status" value="1"/>
</dbReference>
<sequence>MPAISISLHGHCDDSILWDPPANFRQWLSHRLSLICHICNNQFRFQLSSCPPLTLHRCTTAPTPSLYARGCFLHASMVPQFPSIPAPARHRRSKDTQLAHRSFNITWTIKDTYGQILNSTSNYTRLDSYFPSLHFDLAEMILGQMVYREETGSLTPNLQWVQDTPFYVCPGHDSIPAHIYMCGGVADCFCKGWSCVSTGQMSWSPPYKNDLIIIRRTTGHYPSCHKYAARPWNRCNPVTITFTNAGKSSKKWDTGVKWGGRMHASWPGYHYGNVFYIQRYVSLLPSPPLGPNADQIQSSFLQPLTNQQHPLLGLLSSSYQALNSTNSTPSSQCWLCVSSIPPFYEAIGSIEPIVNVTNDSSCRWRWRNSSLTITSVIGQGCCLGNIPQNYSQYCANATTGKYLCDLYLPQSRNPIAAGYTQVFSTVSGANITLRLKGQYFIPGNNSLWACSTGLTACVHGDELVKSNSFCIQVQLLPKIDVYTSDDFISILEPHQYHLKAKREIVTALTLSVLLGLGAMGASTGIAALAVNQNQLHQLSATIDEDLRRIETSIVALQNSLTSLSEVVIQNRRGLDLLYLKQGGLCAALKEECCFYADSSGIVLDSMKELDKRLKERELERSSQYAWYQGLFSWSPWLTTLLSALIGPIILLILLCTIGPCVGTRLLKFVKKRLAAIDTDINMLVNMRSGDKDEQLSLLAYQSKTEDASDTPPDQSYGKKPPSPEKASFPLACLELHDKVPPLFSDSEQDSS</sequence>
<protein>
    <submittedName>
        <fullName evidence="4">MLV-related proviral Env polyprotein-like</fullName>
    </submittedName>
</protein>
<dbReference type="SUPFAM" id="SSF58069">
    <property type="entry name" value="Virus ectodomain"/>
    <property type="match status" value="1"/>
</dbReference>
<reference evidence="4" key="1">
    <citation type="submission" date="2025-08" db="UniProtKB">
        <authorList>
            <consortium name="RefSeq"/>
        </authorList>
    </citation>
    <scope>IDENTIFICATION</scope>
</reference>
<keyword evidence="3" id="KW-1185">Reference proteome</keyword>
<dbReference type="AlphaFoldDB" id="A0A6J1UNA7"/>
<dbReference type="SUPFAM" id="SSF49830">
    <property type="entry name" value="ENV polyprotein, receptor-binding domain"/>
    <property type="match status" value="1"/>
</dbReference>
<dbReference type="CDD" id="cd09851">
    <property type="entry name" value="HTLV-1-like_HR1-HR2"/>
    <property type="match status" value="1"/>
</dbReference>
<evidence type="ECO:0000313" key="4">
    <source>
        <dbReference type="RefSeq" id="XP_026529953.1"/>
    </source>
</evidence>
<keyword evidence="2" id="KW-1133">Transmembrane helix</keyword>
<feature type="transmembrane region" description="Helical" evidence="2">
    <location>
        <begin position="636"/>
        <end position="662"/>
    </location>
</feature>
<proteinExistence type="predicted"/>
<dbReference type="Gene3D" id="1.10.287.210">
    <property type="match status" value="1"/>
</dbReference>
<dbReference type="InterPro" id="IPR008981">
    <property type="entry name" value="FMuLV_rcpt-bd"/>
</dbReference>
<accession>A0A6J1UNA7</accession>
<keyword evidence="2" id="KW-0812">Transmembrane</keyword>
<dbReference type="InterPro" id="IPR018154">
    <property type="entry name" value="TLV/ENV_coat_polyprotein"/>
</dbReference>
<dbReference type="GeneID" id="113416346"/>
<dbReference type="KEGG" id="nss:113416346"/>
<name>A0A6J1UNA7_9SAUR</name>
<dbReference type="PANTHER" id="PTHR10424:SF82">
    <property type="entry name" value="ENVELOPE GLYCOPROTEIN-RELATED"/>
    <property type="match status" value="1"/>
</dbReference>